<comment type="caution">
    <text evidence="2">The sequence shown here is derived from an EMBL/GenBank/DDBJ whole genome shotgun (WGS) entry which is preliminary data.</text>
</comment>
<proteinExistence type="predicted"/>
<evidence type="ECO:0000256" key="1">
    <source>
        <dbReference type="SAM" id="MobiDB-lite"/>
    </source>
</evidence>
<sequence>MLSIPAKCRSPARRAATSATGYSSASPMARGGLTVAGGTAFDDVLVVCHDEHGFFGAIHAARGGCGLRAPDG</sequence>
<feature type="region of interest" description="Disordered" evidence="1">
    <location>
        <begin position="1"/>
        <end position="29"/>
    </location>
</feature>
<dbReference type="EMBL" id="JAGIZB010000054">
    <property type="protein sequence ID" value="MBP0447744.1"/>
    <property type="molecule type" value="Genomic_DNA"/>
</dbReference>
<reference evidence="2 3" key="1">
    <citation type="submission" date="2021-03" db="EMBL/GenBank/DDBJ databases">
        <authorList>
            <person name="So Y."/>
        </authorList>
    </citation>
    <scope>NUCLEOTIDE SEQUENCE [LARGE SCALE GENOMIC DNA]</scope>
    <source>
        <strain evidence="2 3">SSH11</strain>
    </source>
</reference>
<organism evidence="2 3">
    <name type="scientific">Pararoseomonas baculiformis</name>
    <dbReference type="NCBI Taxonomy" id="2820812"/>
    <lineage>
        <taxon>Bacteria</taxon>
        <taxon>Pseudomonadati</taxon>
        <taxon>Pseudomonadota</taxon>
        <taxon>Alphaproteobacteria</taxon>
        <taxon>Acetobacterales</taxon>
        <taxon>Acetobacteraceae</taxon>
        <taxon>Pararoseomonas</taxon>
    </lineage>
</organism>
<feature type="compositionally biased region" description="Low complexity" evidence="1">
    <location>
        <begin position="13"/>
        <end position="26"/>
    </location>
</feature>
<accession>A0ABS4AND5</accession>
<keyword evidence="3" id="KW-1185">Reference proteome</keyword>
<dbReference type="RefSeq" id="WP_209382009.1">
    <property type="nucleotide sequence ID" value="NZ_JAGIZB010000054.1"/>
</dbReference>
<gene>
    <name evidence="2" type="ORF">J8J14_23625</name>
</gene>
<protein>
    <submittedName>
        <fullName evidence="2">Uncharacterized protein</fullName>
    </submittedName>
</protein>
<evidence type="ECO:0000313" key="3">
    <source>
        <dbReference type="Proteomes" id="UP000681594"/>
    </source>
</evidence>
<name>A0ABS4AND5_9PROT</name>
<evidence type="ECO:0000313" key="2">
    <source>
        <dbReference type="EMBL" id="MBP0447744.1"/>
    </source>
</evidence>
<dbReference type="Proteomes" id="UP000681594">
    <property type="component" value="Unassembled WGS sequence"/>
</dbReference>